<dbReference type="Proteomes" id="UP000076154">
    <property type="component" value="Unassembled WGS sequence"/>
</dbReference>
<evidence type="ECO:0000313" key="2">
    <source>
        <dbReference type="Proteomes" id="UP000076154"/>
    </source>
</evidence>
<evidence type="ECO:0000313" key="1">
    <source>
        <dbReference type="EMBL" id="RDB30938.1"/>
    </source>
</evidence>
<accession>A0A369KAK5</accession>
<dbReference type="AlphaFoldDB" id="A0A369KAK5"/>
<keyword evidence="2" id="KW-1185">Reference proteome</keyword>
<sequence>MICACVGCTGYWVLSPRLLPLPPPRPLVLVLFMSLRRAPRDPAVATPFTARPFSGAWIRVCRRACRGARRWGSIVVLWVPWGGANFVGSWRVIREEARVPAWEGEFCLGRRVDF</sequence>
<dbReference type="EMBL" id="LUEZ02000003">
    <property type="protein sequence ID" value="RDB30938.1"/>
    <property type="molecule type" value="Genomic_DNA"/>
</dbReference>
<name>A0A369KAK5_HYPMA</name>
<comment type="caution">
    <text evidence="1">The sequence shown here is derived from an EMBL/GenBank/DDBJ whole genome shotgun (WGS) entry which is preliminary data.</text>
</comment>
<organism evidence="1 2">
    <name type="scientific">Hypsizygus marmoreus</name>
    <name type="common">White beech mushroom</name>
    <name type="synonym">Agaricus marmoreus</name>
    <dbReference type="NCBI Taxonomy" id="39966"/>
    <lineage>
        <taxon>Eukaryota</taxon>
        <taxon>Fungi</taxon>
        <taxon>Dikarya</taxon>
        <taxon>Basidiomycota</taxon>
        <taxon>Agaricomycotina</taxon>
        <taxon>Agaricomycetes</taxon>
        <taxon>Agaricomycetidae</taxon>
        <taxon>Agaricales</taxon>
        <taxon>Tricholomatineae</taxon>
        <taxon>Lyophyllaceae</taxon>
        <taxon>Hypsizygus</taxon>
    </lineage>
</organism>
<gene>
    <name evidence="1" type="ORF">Hypma_004902</name>
</gene>
<protein>
    <submittedName>
        <fullName evidence="1">Uncharacterized protein</fullName>
    </submittedName>
</protein>
<reference evidence="1" key="1">
    <citation type="submission" date="2018-04" db="EMBL/GenBank/DDBJ databases">
        <title>Whole genome sequencing of Hypsizygus marmoreus.</title>
        <authorList>
            <person name="Choi I.-G."/>
            <person name="Min B."/>
            <person name="Kim J.-G."/>
            <person name="Kim S."/>
            <person name="Oh Y.-L."/>
            <person name="Kong W.-S."/>
            <person name="Park H."/>
            <person name="Jeong J."/>
            <person name="Song E.-S."/>
        </authorList>
    </citation>
    <scope>NUCLEOTIDE SEQUENCE [LARGE SCALE GENOMIC DNA]</scope>
    <source>
        <strain evidence="1">51987-8</strain>
    </source>
</reference>
<proteinExistence type="predicted"/>
<feature type="non-terminal residue" evidence="1">
    <location>
        <position position="114"/>
    </location>
</feature>
<dbReference type="InParanoid" id="A0A369KAK5"/>